<gene>
    <name evidence="2" type="ORF">NDU88_009059</name>
</gene>
<protein>
    <submittedName>
        <fullName evidence="2">Uncharacterized protein</fullName>
    </submittedName>
</protein>
<feature type="compositionally biased region" description="Basic and acidic residues" evidence="1">
    <location>
        <begin position="73"/>
        <end position="88"/>
    </location>
</feature>
<evidence type="ECO:0000313" key="2">
    <source>
        <dbReference type="EMBL" id="KAJ1142746.1"/>
    </source>
</evidence>
<sequence length="106" mass="11507">MPSRKLRESVPVRVKMPAPGAVSRREGGGSWERAALEIQRVRAVNSRVALRGATGGRLGRGSTSRPCNVNSMEGRRGDPPFGEERKDSLSPSVFEPPNTPESEVPR</sequence>
<accession>A0AAV7QQH0</accession>
<dbReference type="EMBL" id="JANPWB010000010">
    <property type="protein sequence ID" value="KAJ1142746.1"/>
    <property type="molecule type" value="Genomic_DNA"/>
</dbReference>
<proteinExistence type="predicted"/>
<evidence type="ECO:0000313" key="3">
    <source>
        <dbReference type="Proteomes" id="UP001066276"/>
    </source>
</evidence>
<name>A0AAV7QQH0_PLEWA</name>
<feature type="region of interest" description="Disordered" evidence="1">
    <location>
        <begin position="53"/>
        <end position="106"/>
    </location>
</feature>
<comment type="caution">
    <text evidence="2">The sequence shown here is derived from an EMBL/GenBank/DDBJ whole genome shotgun (WGS) entry which is preliminary data.</text>
</comment>
<dbReference type="AlphaFoldDB" id="A0AAV7QQH0"/>
<organism evidence="2 3">
    <name type="scientific">Pleurodeles waltl</name>
    <name type="common">Iberian ribbed newt</name>
    <dbReference type="NCBI Taxonomy" id="8319"/>
    <lineage>
        <taxon>Eukaryota</taxon>
        <taxon>Metazoa</taxon>
        <taxon>Chordata</taxon>
        <taxon>Craniata</taxon>
        <taxon>Vertebrata</taxon>
        <taxon>Euteleostomi</taxon>
        <taxon>Amphibia</taxon>
        <taxon>Batrachia</taxon>
        <taxon>Caudata</taxon>
        <taxon>Salamandroidea</taxon>
        <taxon>Salamandridae</taxon>
        <taxon>Pleurodelinae</taxon>
        <taxon>Pleurodeles</taxon>
    </lineage>
</organism>
<evidence type="ECO:0000256" key="1">
    <source>
        <dbReference type="SAM" id="MobiDB-lite"/>
    </source>
</evidence>
<dbReference type="Proteomes" id="UP001066276">
    <property type="component" value="Chromosome 6"/>
</dbReference>
<keyword evidence="3" id="KW-1185">Reference proteome</keyword>
<reference evidence="2" key="1">
    <citation type="journal article" date="2022" name="bioRxiv">
        <title>Sequencing and chromosome-scale assembly of the giantPleurodeles waltlgenome.</title>
        <authorList>
            <person name="Brown T."/>
            <person name="Elewa A."/>
            <person name="Iarovenko S."/>
            <person name="Subramanian E."/>
            <person name="Araus A.J."/>
            <person name="Petzold A."/>
            <person name="Susuki M."/>
            <person name="Suzuki K.-i.T."/>
            <person name="Hayashi T."/>
            <person name="Toyoda A."/>
            <person name="Oliveira C."/>
            <person name="Osipova E."/>
            <person name="Leigh N.D."/>
            <person name="Simon A."/>
            <person name="Yun M.H."/>
        </authorList>
    </citation>
    <scope>NUCLEOTIDE SEQUENCE</scope>
    <source>
        <strain evidence="2">20211129_DDA</strain>
        <tissue evidence="2">Liver</tissue>
    </source>
</reference>